<dbReference type="EMBL" id="JYDJ01000050">
    <property type="protein sequence ID" value="KRX46875.1"/>
    <property type="molecule type" value="Genomic_DNA"/>
</dbReference>
<dbReference type="Proteomes" id="UP000055048">
    <property type="component" value="Unassembled WGS sequence"/>
</dbReference>
<accession>A0A0V0U6V9</accession>
<proteinExistence type="predicted"/>
<gene>
    <name evidence="1" type="ORF">T05_12089</name>
</gene>
<evidence type="ECO:0000313" key="2">
    <source>
        <dbReference type="Proteomes" id="UP000055048"/>
    </source>
</evidence>
<keyword evidence="2" id="KW-1185">Reference proteome</keyword>
<protein>
    <submittedName>
        <fullName evidence="1">Uncharacterized protein</fullName>
    </submittedName>
</protein>
<name>A0A0V0U6V9_9BILA</name>
<organism evidence="1 2">
    <name type="scientific">Trichinella murrelli</name>
    <dbReference type="NCBI Taxonomy" id="144512"/>
    <lineage>
        <taxon>Eukaryota</taxon>
        <taxon>Metazoa</taxon>
        <taxon>Ecdysozoa</taxon>
        <taxon>Nematoda</taxon>
        <taxon>Enoplea</taxon>
        <taxon>Dorylaimia</taxon>
        <taxon>Trichinellida</taxon>
        <taxon>Trichinellidae</taxon>
        <taxon>Trichinella</taxon>
    </lineage>
</organism>
<evidence type="ECO:0000313" key="1">
    <source>
        <dbReference type="EMBL" id="KRX46875.1"/>
    </source>
</evidence>
<comment type="caution">
    <text evidence="1">The sequence shown here is derived from an EMBL/GenBank/DDBJ whole genome shotgun (WGS) entry which is preliminary data.</text>
</comment>
<dbReference type="STRING" id="144512.A0A0V0U6V9"/>
<reference evidence="1 2" key="1">
    <citation type="submission" date="2015-01" db="EMBL/GenBank/DDBJ databases">
        <title>Evolution of Trichinella species and genotypes.</title>
        <authorList>
            <person name="Korhonen P.K."/>
            <person name="Edoardo P."/>
            <person name="Giuseppe L.R."/>
            <person name="Gasser R.B."/>
        </authorList>
    </citation>
    <scope>NUCLEOTIDE SEQUENCE [LARGE SCALE GENOMIC DNA]</scope>
    <source>
        <strain evidence="1">ISS417</strain>
    </source>
</reference>
<sequence>MQCCAWPIGRKVGRLKAVRVLEHSGKRRERSPPLVERCLNGIRSTRVACAPSD</sequence>
<dbReference type="AlphaFoldDB" id="A0A0V0U6V9"/>